<proteinExistence type="predicted"/>
<reference evidence="2" key="2">
    <citation type="submission" date="2015-06" db="UniProtKB">
        <authorList>
            <consortium name="EnsemblPlants"/>
        </authorList>
    </citation>
    <scope>IDENTIFICATION</scope>
    <source>
        <strain evidence="2">DM1-3 516 R44</strain>
    </source>
</reference>
<dbReference type="HOGENOM" id="CLU_738523_0_0_1"/>
<feature type="compositionally biased region" description="Polar residues" evidence="1">
    <location>
        <begin position="200"/>
        <end position="210"/>
    </location>
</feature>
<dbReference type="PANTHER" id="PTHR33180">
    <property type="entry name" value="PHOTOSYSTEM II CP43 REACTION CENTER PROTEIN"/>
    <property type="match status" value="1"/>
</dbReference>
<evidence type="ECO:0000313" key="2">
    <source>
        <dbReference type="EnsemblPlants" id="PGSC0003DMT400092340"/>
    </source>
</evidence>
<feature type="region of interest" description="Disordered" evidence="1">
    <location>
        <begin position="193"/>
        <end position="233"/>
    </location>
</feature>
<organism evidence="2 3">
    <name type="scientific">Solanum tuberosum</name>
    <name type="common">Potato</name>
    <dbReference type="NCBI Taxonomy" id="4113"/>
    <lineage>
        <taxon>Eukaryota</taxon>
        <taxon>Viridiplantae</taxon>
        <taxon>Streptophyta</taxon>
        <taxon>Embryophyta</taxon>
        <taxon>Tracheophyta</taxon>
        <taxon>Spermatophyta</taxon>
        <taxon>Magnoliopsida</taxon>
        <taxon>eudicotyledons</taxon>
        <taxon>Gunneridae</taxon>
        <taxon>Pentapetalae</taxon>
        <taxon>asterids</taxon>
        <taxon>lamiids</taxon>
        <taxon>Solanales</taxon>
        <taxon>Solanaceae</taxon>
        <taxon>Solanoideae</taxon>
        <taxon>Solaneae</taxon>
        <taxon>Solanum</taxon>
    </lineage>
</organism>
<dbReference type="PANTHER" id="PTHR33180:SF31">
    <property type="entry name" value="POLYPROTEIN PROTEIN"/>
    <property type="match status" value="1"/>
</dbReference>
<protein>
    <submittedName>
        <fullName evidence="2">Polyprotein protein</fullName>
    </submittedName>
</protein>
<dbReference type="Gramene" id="PGSC0003DMT400092340">
    <property type="protein sequence ID" value="PGSC0003DMT400092340"/>
    <property type="gene ID" value="PGSC0003DMG400041911"/>
</dbReference>
<keyword evidence="3" id="KW-1185">Reference proteome</keyword>
<dbReference type="AlphaFoldDB" id="M1DPL8"/>
<sequence length="438" mass="48783">MAEGNGGNSAETSQEVERDFKLTALVSQLDELAIKILEVENQCKSQMRFKCRKCLENAEWRVKWSVGGSSKRLDGNHDSDRRLDLQEIAGPIENGGLGDHSANRRVNRQVRLMLPKGRELDYMVCTNLTTQHQKKAQGITINEWGSNHPKRRGKELPPGNKGKRRKHILRKGVAIETHVDFYEQEDEQPLINRRDELRARSQSTSTTVPSAATLFDTDSVPAQEPPMAPTAPIAPPPRLLKFFKGDGVWTILGEKLLFMKGLEGKYPDVMDTLRYHEFEHSSRGPETLTFLLKLGNFTQLMGSWCLRTRRSQVPGASSTSQPAKITQAMILKMGQLTYSTDVRATRLERSILGMIDHPILAALTPLRTDVDDLTTRVTACESRQGETSDVSTLKAEVAGLRKGIDYLKSTDFTSLIRSADDDDALETSGIPPATTGDV</sequence>
<feature type="region of interest" description="Disordered" evidence="1">
    <location>
        <begin position="143"/>
        <end position="166"/>
    </location>
</feature>
<accession>M1DPL8</accession>
<dbReference type="PaxDb" id="4113-PGSC0003DMT400092340"/>
<reference evidence="3" key="1">
    <citation type="journal article" date="2011" name="Nature">
        <title>Genome sequence and analysis of the tuber crop potato.</title>
        <authorList>
            <consortium name="The Potato Genome Sequencing Consortium"/>
        </authorList>
    </citation>
    <scope>NUCLEOTIDE SEQUENCE [LARGE SCALE GENOMIC DNA]</scope>
    <source>
        <strain evidence="3">cv. DM1-3 516 R44</strain>
    </source>
</reference>
<dbReference type="InParanoid" id="M1DPL8"/>
<dbReference type="Proteomes" id="UP000011115">
    <property type="component" value="Unassembled WGS sequence"/>
</dbReference>
<evidence type="ECO:0000256" key="1">
    <source>
        <dbReference type="SAM" id="MobiDB-lite"/>
    </source>
</evidence>
<feature type="compositionally biased region" description="Pro residues" evidence="1">
    <location>
        <begin position="223"/>
        <end position="233"/>
    </location>
</feature>
<dbReference type="EnsemblPlants" id="PGSC0003DMT400092340">
    <property type="protein sequence ID" value="PGSC0003DMT400092340"/>
    <property type="gene ID" value="PGSC0003DMG400041911"/>
</dbReference>
<name>M1DPL8_SOLTU</name>
<evidence type="ECO:0000313" key="3">
    <source>
        <dbReference type="Proteomes" id="UP000011115"/>
    </source>
</evidence>